<dbReference type="AlphaFoldDB" id="A0A557SVV1"/>
<sequence length="40" mass="4816">MILFYEGEPIQKPIIPLTLRKLIEKSTLNFLLFHNVYLLR</sequence>
<protein>
    <submittedName>
        <fullName evidence="1">Uncharacterized protein</fullName>
    </submittedName>
</protein>
<proteinExistence type="predicted"/>
<evidence type="ECO:0000313" key="2">
    <source>
        <dbReference type="Proteomes" id="UP000315289"/>
    </source>
</evidence>
<reference evidence="1 2" key="1">
    <citation type="journal article" date="2019" name="Front. Microbiol.">
        <title>Ammonia Oxidation by the Arctic Terrestrial Thaumarchaeote Candidatus Nitrosocosmicus arcticus Is Stimulated by Increasing Temperatures.</title>
        <authorList>
            <person name="Alves R.J.E."/>
            <person name="Kerou M."/>
            <person name="Zappe A."/>
            <person name="Bittner R."/>
            <person name="Abby S.S."/>
            <person name="Schmidt H.A."/>
            <person name="Pfeifer K."/>
            <person name="Schleper C."/>
        </authorList>
    </citation>
    <scope>NUCLEOTIDE SEQUENCE [LARGE SCALE GENOMIC DNA]</scope>
    <source>
        <strain evidence="1 2">Kfb</strain>
    </source>
</reference>
<dbReference type="Proteomes" id="UP000315289">
    <property type="component" value="Unassembled WGS sequence"/>
</dbReference>
<evidence type="ECO:0000313" key="1">
    <source>
        <dbReference type="EMBL" id="TVP40737.1"/>
    </source>
</evidence>
<gene>
    <name evidence="1" type="ORF">NARC_60124</name>
</gene>
<name>A0A557SVV1_9ARCH</name>
<organism evidence="1 2">
    <name type="scientific">Candidatus Nitrosocosmicus arcticus</name>
    <dbReference type="NCBI Taxonomy" id="2035267"/>
    <lineage>
        <taxon>Archaea</taxon>
        <taxon>Nitrososphaerota</taxon>
        <taxon>Nitrososphaeria</taxon>
        <taxon>Nitrososphaerales</taxon>
        <taxon>Nitrososphaeraceae</taxon>
        <taxon>Candidatus Nitrosocosmicus</taxon>
    </lineage>
</organism>
<dbReference type="EMBL" id="VOAH01000006">
    <property type="protein sequence ID" value="TVP40737.1"/>
    <property type="molecule type" value="Genomic_DNA"/>
</dbReference>
<accession>A0A557SVV1</accession>
<comment type="caution">
    <text evidence="1">The sequence shown here is derived from an EMBL/GenBank/DDBJ whole genome shotgun (WGS) entry which is preliminary data.</text>
</comment>
<keyword evidence="2" id="KW-1185">Reference proteome</keyword>